<dbReference type="Proteomes" id="UP000249633">
    <property type="component" value="Unassembled WGS sequence"/>
</dbReference>
<dbReference type="InterPro" id="IPR035919">
    <property type="entry name" value="EAL_sf"/>
</dbReference>
<accession>A0A2W5FHX5</accession>
<organism evidence="5 6">
    <name type="scientific">Roseateles depolymerans</name>
    <dbReference type="NCBI Taxonomy" id="76731"/>
    <lineage>
        <taxon>Bacteria</taxon>
        <taxon>Pseudomonadati</taxon>
        <taxon>Pseudomonadota</taxon>
        <taxon>Betaproteobacteria</taxon>
        <taxon>Burkholderiales</taxon>
        <taxon>Sphaerotilaceae</taxon>
        <taxon>Roseateles</taxon>
    </lineage>
</organism>
<dbReference type="SUPFAM" id="SSF158472">
    <property type="entry name" value="HAMP domain-like"/>
    <property type="match status" value="1"/>
</dbReference>
<dbReference type="PROSITE" id="PS50883">
    <property type="entry name" value="EAL"/>
    <property type="match status" value="1"/>
</dbReference>
<dbReference type="InterPro" id="IPR001633">
    <property type="entry name" value="EAL_dom"/>
</dbReference>
<dbReference type="Gene3D" id="6.10.340.10">
    <property type="match status" value="1"/>
</dbReference>
<dbReference type="AlphaFoldDB" id="A0A2W5FHX5"/>
<keyword evidence="1" id="KW-1133">Transmembrane helix</keyword>
<dbReference type="InterPro" id="IPR024478">
    <property type="entry name" value="HlyB_4HB_MCP"/>
</dbReference>
<dbReference type="InterPro" id="IPR043128">
    <property type="entry name" value="Rev_trsase/Diguanyl_cyclase"/>
</dbReference>
<reference evidence="5 6" key="1">
    <citation type="submission" date="2017-08" db="EMBL/GenBank/DDBJ databases">
        <title>Infants hospitalized years apart are colonized by the same room-sourced microbial strains.</title>
        <authorList>
            <person name="Brooks B."/>
            <person name="Olm M.R."/>
            <person name="Firek B.A."/>
            <person name="Baker R."/>
            <person name="Thomas B.C."/>
            <person name="Morowitz M.J."/>
            <person name="Banfield J.F."/>
        </authorList>
    </citation>
    <scope>NUCLEOTIDE SEQUENCE [LARGE SCALE GENOMIC DNA]</scope>
    <source>
        <strain evidence="5">S2_012_000_R2_81</strain>
    </source>
</reference>
<dbReference type="InterPro" id="IPR003660">
    <property type="entry name" value="HAMP_dom"/>
</dbReference>
<dbReference type="CDD" id="cd01949">
    <property type="entry name" value="GGDEF"/>
    <property type="match status" value="1"/>
</dbReference>
<feature type="domain" description="HAMP" evidence="3">
    <location>
        <begin position="244"/>
        <end position="296"/>
    </location>
</feature>
<dbReference type="Gene3D" id="3.30.70.270">
    <property type="match status" value="1"/>
</dbReference>
<comment type="caution">
    <text evidence="5">The sequence shown here is derived from an EMBL/GenBank/DDBJ whole genome shotgun (WGS) entry which is preliminary data.</text>
</comment>
<dbReference type="InterPro" id="IPR047347">
    <property type="entry name" value="YvaQ-like_sensor"/>
</dbReference>
<proteinExistence type="predicted"/>
<keyword evidence="1" id="KW-0472">Membrane</keyword>
<dbReference type="GO" id="GO:0071111">
    <property type="term" value="F:cyclic-guanylate-specific phosphodiesterase activity"/>
    <property type="evidence" value="ECO:0007669"/>
    <property type="project" value="InterPro"/>
</dbReference>
<protein>
    <recommendedName>
        <fullName evidence="7">GGDEF domain-containing protein</fullName>
    </recommendedName>
</protein>
<feature type="domain" description="GGDEF" evidence="4">
    <location>
        <begin position="332"/>
        <end position="463"/>
    </location>
</feature>
<feature type="domain" description="EAL" evidence="2">
    <location>
        <begin position="472"/>
        <end position="726"/>
    </location>
</feature>
<dbReference type="InterPro" id="IPR000160">
    <property type="entry name" value="GGDEF_dom"/>
</dbReference>
<evidence type="ECO:0000259" key="2">
    <source>
        <dbReference type="PROSITE" id="PS50883"/>
    </source>
</evidence>
<dbReference type="InterPro" id="IPR050706">
    <property type="entry name" value="Cyclic-di-GMP_PDE-like"/>
</dbReference>
<dbReference type="PROSITE" id="PS50885">
    <property type="entry name" value="HAMP"/>
    <property type="match status" value="1"/>
</dbReference>
<dbReference type="Pfam" id="PF00563">
    <property type="entry name" value="EAL"/>
    <property type="match status" value="1"/>
</dbReference>
<evidence type="ECO:0000259" key="4">
    <source>
        <dbReference type="PROSITE" id="PS50887"/>
    </source>
</evidence>
<dbReference type="Gene3D" id="3.20.20.450">
    <property type="entry name" value="EAL domain"/>
    <property type="match status" value="1"/>
</dbReference>
<sequence>MSPPPGCCWPNGTGYPAPATEARRHPMLSGLLGSLSRRLRIRARLGLAFAVLLGLMLALAAMSVQRLGNLSDALNTVVDDQAVIRDSVNEISRSAESAARKLLVLMSPDPEVRASADPEISAASGRLDDAMKRLSLVLPPGPRSERLAEVQARLDDYRTSYRQARQLIEHSDFEAARALLGSDTEAALSLFVSAIHQLAGSEERAGMAQARQLREQIEADRASVLLLCVAALVVGMLLAIGVTRSIVRPLKRAEAGAELISRGEYAHRIPVQAVDEIGRMVTAMNLMAEAVGEREAQLRRLADLDLLTGLPQRGRFISDGDRLLNNLPDREQLAVLICIDVDRLKAVNSVLGFDAGDALLRGAAAKLAALFESVAVYGRLAGGTFAVLAPVRRLDQAHQLAARLRDEVEHKLSWQGQSLDLSISLGVAHWPEHANNTEGLLRRAEQAMYEAKRLRQPVAVYNPSAEVARALHLSLLSDLSQAVQQGQLRQFLQPKRNLHTGQITGAEALVRWLHPQRGWVPPGEFIPFAERSGRIRQITDWMLARAVQTLARWEAEGRPPLTIAVNISTLDIQDPGLPARLAALLAEHRVDPARLQLEVTETGLMASGADPVAVLHALKAWGVRLAVDDFGTGQSSLAYLQHLPVDELKIDRSFVQDVDRDPRRQALLRSIVGLGVGLGLTVTAEGVERDSELLVIDASGCDMVQGFLIARPMDEPDFLSWLARSGLPTPPLATAPADLPH</sequence>
<evidence type="ECO:0000313" key="5">
    <source>
        <dbReference type="EMBL" id="PZP32516.1"/>
    </source>
</evidence>
<dbReference type="GO" id="GO:0016020">
    <property type="term" value="C:membrane"/>
    <property type="evidence" value="ECO:0007669"/>
    <property type="project" value="InterPro"/>
</dbReference>
<dbReference type="CDD" id="cd01948">
    <property type="entry name" value="EAL"/>
    <property type="match status" value="1"/>
</dbReference>
<keyword evidence="1" id="KW-0812">Transmembrane</keyword>
<dbReference type="CDD" id="cd06225">
    <property type="entry name" value="HAMP"/>
    <property type="match status" value="1"/>
</dbReference>
<evidence type="ECO:0008006" key="7">
    <source>
        <dbReference type="Google" id="ProtNLM"/>
    </source>
</evidence>
<dbReference type="PANTHER" id="PTHR33121:SF19">
    <property type="entry name" value="CYCLIC DI-GMP PHOSPHODIESTERASE PA2567"/>
    <property type="match status" value="1"/>
</dbReference>
<feature type="transmembrane region" description="Helical" evidence="1">
    <location>
        <begin position="222"/>
        <end position="242"/>
    </location>
</feature>
<name>A0A2W5FHX5_9BURK</name>
<evidence type="ECO:0000259" key="3">
    <source>
        <dbReference type="PROSITE" id="PS50885"/>
    </source>
</evidence>
<feature type="transmembrane region" description="Helical" evidence="1">
    <location>
        <begin position="45"/>
        <end position="64"/>
    </location>
</feature>
<dbReference type="InterPro" id="IPR029787">
    <property type="entry name" value="Nucleotide_cyclase"/>
</dbReference>
<evidence type="ECO:0000256" key="1">
    <source>
        <dbReference type="SAM" id="Phobius"/>
    </source>
</evidence>
<gene>
    <name evidence="5" type="ORF">DI603_10835</name>
</gene>
<dbReference type="GO" id="GO:0007165">
    <property type="term" value="P:signal transduction"/>
    <property type="evidence" value="ECO:0007669"/>
    <property type="project" value="InterPro"/>
</dbReference>
<dbReference type="SMART" id="SM00052">
    <property type="entry name" value="EAL"/>
    <property type="match status" value="1"/>
</dbReference>
<dbReference type="Pfam" id="PF00990">
    <property type="entry name" value="GGDEF"/>
    <property type="match status" value="1"/>
</dbReference>
<dbReference type="NCBIfam" id="TIGR00254">
    <property type="entry name" value="GGDEF"/>
    <property type="match status" value="1"/>
</dbReference>
<dbReference type="SMART" id="SM00267">
    <property type="entry name" value="GGDEF"/>
    <property type="match status" value="1"/>
</dbReference>
<evidence type="ECO:0000313" key="6">
    <source>
        <dbReference type="Proteomes" id="UP000249633"/>
    </source>
</evidence>
<dbReference type="Pfam" id="PF00672">
    <property type="entry name" value="HAMP"/>
    <property type="match status" value="1"/>
</dbReference>
<dbReference type="Pfam" id="PF12729">
    <property type="entry name" value="4HB_MCP_1"/>
    <property type="match status" value="1"/>
</dbReference>
<dbReference type="PROSITE" id="PS50887">
    <property type="entry name" value="GGDEF"/>
    <property type="match status" value="1"/>
</dbReference>
<dbReference type="CDD" id="cd19411">
    <property type="entry name" value="MCP2201-like_sensor"/>
    <property type="match status" value="1"/>
</dbReference>
<dbReference type="SUPFAM" id="SSF141868">
    <property type="entry name" value="EAL domain-like"/>
    <property type="match status" value="1"/>
</dbReference>
<dbReference type="EMBL" id="QFOD01000008">
    <property type="protein sequence ID" value="PZP32516.1"/>
    <property type="molecule type" value="Genomic_DNA"/>
</dbReference>
<dbReference type="SMART" id="SM00304">
    <property type="entry name" value="HAMP"/>
    <property type="match status" value="1"/>
</dbReference>
<dbReference type="PANTHER" id="PTHR33121">
    <property type="entry name" value="CYCLIC DI-GMP PHOSPHODIESTERASE PDEF"/>
    <property type="match status" value="1"/>
</dbReference>
<dbReference type="SUPFAM" id="SSF55073">
    <property type="entry name" value="Nucleotide cyclase"/>
    <property type="match status" value="1"/>
</dbReference>